<dbReference type="Proteomes" id="UP000053171">
    <property type="component" value="Unassembled WGS sequence"/>
</dbReference>
<evidence type="ECO:0000256" key="1">
    <source>
        <dbReference type="ARBA" id="ARBA00006763"/>
    </source>
</evidence>
<evidence type="ECO:0000256" key="2">
    <source>
        <dbReference type="RuleBase" id="RU363015"/>
    </source>
</evidence>
<dbReference type="KEGG" id="rkr:I6G21_08805"/>
<dbReference type="GO" id="GO:0016799">
    <property type="term" value="F:hydrolase activity, hydrolyzing N-glycosyl compounds"/>
    <property type="evidence" value="ECO:0007669"/>
    <property type="project" value="TreeGrafter"/>
</dbReference>
<protein>
    <recommendedName>
        <fullName evidence="2">Cytokinin riboside 5'-monophosphate phosphoribohydrolase</fullName>
        <ecNumber evidence="2">3.2.2.n1</ecNumber>
    </recommendedName>
</protein>
<keyword evidence="2" id="KW-0203">Cytokinin biosynthesis</keyword>
<dbReference type="EMBL" id="CP065738">
    <property type="protein sequence ID" value="QPT53357.1"/>
    <property type="molecule type" value="Genomic_DNA"/>
</dbReference>
<dbReference type="Proteomes" id="UP000092021">
    <property type="component" value="Unassembled WGS sequence"/>
</dbReference>
<dbReference type="PANTHER" id="PTHR31223">
    <property type="entry name" value="LOG FAMILY PROTEIN YJL055W"/>
    <property type="match status" value="1"/>
</dbReference>
<comment type="catalytic activity">
    <reaction evidence="2">
        <text>9-ribosyl-trans-zeatin 5'-phosphate + H2O = trans-zeatin + D-ribose 5-phosphate</text>
        <dbReference type="Rhea" id="RHEA:48564"/>
        <dbReference type="ChEBI" id="CHEBI:15377"/>
        <dbReference type="ChEBI" id="CHEBI:16522"/>
        <dbReference type="ChEBI" id="CHEBI:78346"/>
        <dbReference type="ChEBI" id="CHEBI:87947"/>
        <dbReference type="EC" id="3.2.2.n1"/>
    </reaction>
</comment>
<name>A0A147E9I5_9MICC</name>
<evidence type="ECO:0000313" key="5">
    <source>
        <dbReference type="EMBL" id="QPT53357.1"/>
    </source>
</evidence>
<reference evidence="3" key="1">
    <citation type="submission" date="2016-04" db="EMBL/GenBank/DDBJ databases">
        <authorList>
            <person name="Evans L.H."/>
            <person name="Alamgir A."/>
            <person name="Owens N."/>
            <person name="Weber N.D."/>
            <person name="Virtaneva K."/>
            <person name="Barbian K."/>
            <person name="Babar A."/>
            <person name="Rosenke K."/>
        </authorList>
    </citation>
    <scope>NUCLEOTIDE SEQUENCE [LARGE SCALE GENOMIC DNA]</scope>
    <source>
        <strain evidence="3">RUTW2-3</strain>
    </source>
</reference>
<dbReference type="GO" id="GO:0009691">
    <property type="term" value="P:cytokinin biosynthetic process"/>
    <property type="evidence" value="ECO:0007669"/>
    <property type="project" value="UniProtKB-UniRule"/>
</dbReference>
<dbReference type="SUPFAM" id="SSF102405">
    <property type="entry name" value="MCP/YpsA-like"/>
    <property type="match status" value="1"/>
</dbReference>
<proteinExistence type="inferred from homology"/>
<dbReference type="NCBIfam" id="TIGR00730">
    <property type="entry name" value="Rossman fold protein, TIGR00730 family"/>
    <property type="match status" value="1"/>
</dbReference>
<reference evidence="6" key="2">
    <citation type="submission" date="2016-04" db="EMBL/GenBank/DDBJ databases">
        <authorList>
            <person name="Waterworth S."/>
            <person name="Matcher G."/>
        </authorList>
    </citation>
    <scope>NUCLEOTIDE SEQUENCE [LARGE SCALE GENOMIC DNA]</scope>
    <source>
        <strain evidence="6">RuSp02-3</strain>
    </source>
</reference>
<dbReference type="Gene3D" id="3.40.50.450">
    <property type="match status" value="1"/>
</dbReference>
<reference evidence="5 8" key="4">
    <citation type="submission" date="2020-12" db="EMBL/GenBank/DDBJ databases">
        <title>FDA dAtabase for Regulatory Grade micrObial Sequences (FDA-ARGOS): Supporting development and validation of Infectious Disease Dx tests.</title>
        <authorList>
            <person name="Sproer C."/>
            <person name="Gronow S."/>
            <person name="Severitt S."/>
            <person name="Schroder I."/>
            <person name="Tallon L."/>
            <person name="Sadzewicz L."/>
            <person name="Zhao X."/>
            <person name="Boylan J."/>
            <person name="Ott S."/>
            <person name="Bowen H."/>
            <person name="Vavikolanu K."/>
            <person name="Mehta A."/>
            <person name="Aluvathingal J."/>
            <person name="Nadendla S."/>
            <person name="Lowell S."/>
            <person name="Myers T."/>
            <person name="Yan Y."/>
            <person name="Sichtig H."/>
        </authorList>
    </citation>
    <scope>NUCLEOTIDE SEQUENCE [LARGE SCALE GENOMIC DNA]</scope>
    <source>
        <strain evidence="5 8">FDAARGOS_864</strain>
    </source>
</reference>
<dbReference type="GeneID" id="61263489"/>
<gene>
    <name evidence="4" type="ORF">A5N15_07165</name>
    <name evidence="3" type="ORF">AN277_0205890</name>
    <name evidence="5" type="ORF">I6G21_08805</name>
</gene>
<dbReference type="Proteomes" id="UP000594975">
    <property type="component" value="Chromosome"/>
</dbReference>
<evidence type="ECO:0000313" key="3">
    <source>
        <dbReference type="EMBL" id="OAX52015.1"/>
    </source>
</evidence>
<dbReference type="Pfam" id="PF03641">
    <property type="entry name" value="Lysine_decarbox"/>
    <property type="match status" value="1"/>
</dbReference>
<comment type="catalytic activity">
    <reaction evidence="2">
        <text>N(6)-(dimethylallyl)adenosine 5'-phosphate + H2O = N(6)-dimethylallyladenine + D-ribose 5-phosphate</text>
        <dbReference type="Rhea" id="RHEA:48560"/>
        <dbReference type="ChEBI" id="CHEBI:15377"/>
        <dbReference type="ChEBI" id="CHEBI:17660"/>
        <dbReference type="ChEBI" id="CHEBI:57526"/>
        <dbReference type="ChEBI" id="CHEBI:78346"/>
        <dbReference type="EC" id="3.2.2.n1"/>
    </reaction>
</comment>
<evidence type="ECO:0000313" key="7">
    <source>
        <dbReference type="Proteomes" id="UP000092021"/>
    </source>
</evidence>
<dbReference type="InterPro" id="IPR031100">
    <property type="entry name" value="LOG_fam"/>
</dbReference>
<dbReference type="GO" id="GO:0005829">
    <property type="term" value="C:cytosol"/>
    <property type="evidence" value="ECO:0007669"/>
    <property type="project" value="TreeGrafter"/>
</dbReference>
<keyword evidence="6" id="KW-1185">Reference proteome</keyword>
<accession>A0A147E9I5</accession>
<dbReference type="InterPro" id="IPR005269">
    <property type="entry name" value="LOG"/>
</dbReference>
<evidence type="ECO:0000313" key="4">
    <source>
        <dbReference type="EMBL" id="OAX59465.1"/>
    </source>
</evidence>
<keyword evidence="2" id="KW-0378">Hydrolase</keyword>
<evidence type="ECO:0000313" key="6">
    <source>
        <dbReference type="Proteomes" id="UP000053171"/>
    </source>
</evidence>
<sequence length="201" mass="21861">MSTEQHDDPDAPALSAITIFTGSALGDDSAFAREARRLAEHLAREGLGVVYGGGNVGLMGVVADAARSAGGQVRGVIPEGLVRGEIAHEGLDALEIVPDMHRRKQRMNELGDAFVALPGGAGTLEELFEMWTWQQLGFHRKPVAVYDVGGFWSPMLAMLDEMVARGFIRESFRNRLIVASEPDELLGKLRAWRPAAPKWGR</sequence>
<evidence type="ECO:0000313" key="8">
    <source>
        <dbReference type="Proteomes" id="UP000594975"/>
    </source>
</evidence>
<reference evidence="3 6" key="3">
    <citation type="submission" date="2016-06" db="EMBL/GenBank/DDBJ databases">
        <title>Identification of putative biosynthetic pathways for the production of bioactive secondary metabolites by the marine actinomycete Kocuria kristinae RUTW2-3.</title>
        <authorList>
            <person name="Waterworth S.C."/>
            <person name="Walmsley T.A."/>
            <person name="Matongo T."/>
            <person name="Davies-Coleman M.T."/>
            <person name="Dorrington R.A."/>
        </authorList>
    </citation>
    <scope>NUCLEOTIDE SEQUENCE [LARGE SCALE GENOMIC DNA]</scope>
    <source>
        <strain evidence="6">RuSp02-3</strain>
        <strain evidence="3">RUTW2-3</strain>
        <strain evidence="4 7">RUTW4-5</strain>
    </source>
</reference>
<dbReference type="EMBL" id="LWGZ01000632">
    <property type="protein sequence ID" value="OAX59465.1"/>
    <property type="molecule type" value="Genomic_DNA"/>
</dbReference>
<dbReference type="EMBL" id="LJBJ02000009">
    <property type="protein sequence ID" value="OAX52015.1"/>
    <property type="molecule type" value="Genomic_DNA"/>
</dbReference>
<organism evidence="3 6">
    <name type="scientific">Rothia kristinae</name>
    <dbReference type="NCBI Taxonomy" id="37923"/>
    <lineage>
        <taxon>Bacteria</taxon>
        <taxon>Bacillati</taxon>
        <taxon>Actinomycetota</taxon>
        <taxon>Actinomycetes</taxon>
        <taxon>Micrococcales</taxon>
        <taxon>Micrococcaceae</taxon>
        <taxon>Rothia</taxon>
    </lineage>
</organism>
<dbReference type="EC" id="3.2.2.n1" evidence="2"/>
<dbReference type="RefSeq" id="WP_058731451.1">
    <property type="nucleotide sequence ID" value="NZ_CP065738.1"/>
</dbReference>
<comment type="similarity">
    <text evidence="1 2">Belongs to the LOG family.</text>
</comment>
<dbReference type="AlphaFoldDB" id="A0A147E9I5"/>
<dbReference type="PATRIC" id="fig|37923.10.peg.1368"/>
<dbReference type="PANTHER" id="PTHR31223:SF70">
    <property type="entry name" value="LOG FAMILY PROTEIN YJL055W"/>
    <property type="match status" value="1"/>
</dbReference>